<dbReference type="Proteomes" id="UP000660729">
    <property type="component" value="Unassembled WGS sequence"/>
</dbReference>
<feature type="compositionally biased region" description="Basic and acidic residues" evidence="1">
    <location>
        <begin position="67"/>
        <end position="80"/>
    </location>
</feature>
<proteinExistence type="predicted"/>
<feature type="region of interest" description="Disordered" evidence="1">
    <location>
        <begin position="1"/>
        <end position="80"/>
    </location>
</feature>
<feature type="compositionally biased region" description="Low complexity" evidence="1">
    <location>
        <begin position="244"/>
        <end position="255"/>
    </location>
</feature>
<feature type="compositionally biased region" description="Polar residues" evidence="1">
    <location>
        <begin position="270"/>
        <end position="285"/>
    </location>
</feature>
<dbReference type="EMBL" id="JABCIY010000022">
    <property type="protein sequence ID" value="KAF7196781.1"/>
    <property type="molecule type" value="Genomic_DNA"/>
</dbReference>
<dbReference type="AlphaFoldDB" id="A0A8H6RTC4"/>
<feature type="compositionally biased region" description="Polar residues" evidence="1">
    <location>
        <begin position="298"/>
        <end position="307"/>
    </location>
</feature>
<sequence>MASRRSNYPENWSPVLQKISTRPANYEPRDARARMPKDGDRALRPKPLNLPSKQPQESSVLKSVQSLRKESTESYEGLRDPEIVDVGSTAQWHRRDHAQRSKRVMSHNTASQYSTRQSEISLGILDYYIRDRTPSLHSPELPPPTPKLDPAIAELDFGELPPTPTPTAAPTPALPTRPTEPYQESKAQPLIPISPPSTTRPSATLTRGYSLFPVIKEVTPPPRHPEITHIPEITHMPPITLRDITPTTSIKSTPSHPNSDPIHRPRKESISSSIRTRNDSINSCRAKQKYPIPLRILSSDSTTSTPPANHRRLISTSTTTASPPQSRWSDDTITSPSLAPTPGPRTSFGSLLRRDSQQYQYSACFFEDDDDEEAPLRKKWGWKKSVNSVSTSGRDSKISTRKRRYDEVEDKNRPAGFWKLMLCGCGGRR</sequence>
<keyword evidence="3" id="KW-1185">Reference proteome</keyword>
<dbReference type="OrthoDB" id="3910890at2759"/>
<organism evidence="2 3">
    <name type="scientific">Pseudocercospora fuligena</name>
    <dbReference type="NCBI Taxonomy" id="685502"/>
    <lineage>
        <taxon>Eukaryota</taxon>
        <taxon>Fungi</taxon>
        <taxon>Dikarya</taxon>
        <taxon>Ascomycota</taxon>
        <taxon>Pezizomycotina</taxon>
        <taxon>Dothideomycetes</taxon>
        <taxon>Dothideomycetidae</taxon>
        <taxon>Mycosphaerellales</taxon>
        <taxon>Mycosphaerellaceae</taxon>
        <taxon>Pseudocercospora</taxon>
    </lineage>
</organism>
<gene>
    <name evidence="2" type="ORF">HII31_01699</name>
</gene>
<evidence type="ECO:0000313" key="2">
    <source>
        <dbReference type="EMBL" id="KAF7196781.1"/>
    </source>
</evidence>
<accession>A0A8H6RTC4</accession>
<name>A0A8H6RTC4_9PEZI</name>
<comment type="caution">
    <text evidence="2">The sequence shown here is derived from an EMBL/GenBank/DDBJ whole genome shotgun (WGS) entry which is preliminary data.</text>
</comment>
<evidence type="ECO:0000256" key="1">
    <source>
        <dbReference type="SAM" id="MobiDB-lite"/>
    </source>
</evidence>
<feature type="compositionally biased region" description="Basic and acidic residues" evidence="1">
    <location>
        <begin position="27"/>
        <end position="43"/>
    </location>
</feature>
<reference evidence="2" key="1">
    <citation type="submission" date="2020-04" db="EMBL/GenBank/DDBJ databases">
        <title>Draft genome resource of the tomato pathogen Pseudocercospora fuligena.</title>
        <authorList>
            <person name="Zaccaron A."/>
        </authorList>
    </citation>
    <scope>NUCLEOTIDE SEQUENCE</scope>
    <source>
        <strain evidence="2">PF001</strain>
    </source>
</reference>
<feature type="compositionally biased region" description="Polar residues" evidence="1">
    <location>
        <begin position="1"/>
        <end position="10"/>
    </location>
</feature>
<feature type="region of interest" description="Disordered" evidence="1">
    <location>
        <begin position="161"/>
        <end position="202"/>
    </location>
</feature>
<evidence type="ECO:0000313" key="3">
    <source>
        <dbReference type="Proteomes" id="UP000660729"/>
    </source>
</evidence>
<feature type="compositionally biased region" description="Polar residues" evidence="1">
    <location>
        <begin position="51"/>
        <end position="66"/>
    </location>
</feature>
<protein>
    <submittedName>
        <fullName evidence="2">Uncharacterized protein</fullName>
    </submittedName>
</protein>
<feature type="compositionally biased region" description="Pro residues" evidence="1">
    <location>
        <begin position="161"/>
        <end position="175"/>
    </location>
</feature>
<feature type="compositionally biased region" description="Low complexity" evidence="1">
    <location>
        <begin position="315"/>
        <end position="326"/>
    </location>
</feature>
<feature type="region of interest" description="Disordered" evidence="1">
    <location>
        <begin position="244"/>
        <end position="351"/>
    </location>
</feature>